<evidence type="ECO:0000313" key="5">
    <source>
        <dbReference type="Proteomes" id="UP001159427"/>
    </source>
</evidence>
<feature type="domain" description="EF-hand" evidence="3">
    <location>
        <begin position="129"/>
        <end position="148"/>
    </location>
</feature>
<evidence type="ECO:0000259" key="3">
    <source>
        <dbReference type="PROSITE" id="PS50222"/>
    </source>
</evidence>
<comment type="caution">
    <text evidence="4">The sequence shown here is derived from an EMBL/GenBank/DDBJ whole genome shotgun (WGS) entry which is preliminary data.</text>
</comment>
<dbReference type="PROSITE" id="PS50222">
    <property type="entry name" value="EF_HAND_2"/>
    <property type="match status" value="4"/>
</dbReference>
<dbReference type="PANTHER" id="PTHR23048">
    <property type="entry name" value="MYOSIN LIGHT CHAIN 1, 3"/>
    <property type="match status" value="1"/>
</dbReference>
<proteinExistence type="predicted"/>
<dbReference type="SMART" id="SM00054">
    <property type="entry name" value="EFh"/>
    <property type="match status" value="3"/>
</dbReference>
<dbReference type="InterPro" id="IPR018247">
    <property type="entry name" value="EF_Hand_1_Ca_BS"/>
</dbReference>
<evidence type="ECO:0000256" key="2">
    <source>
        <dbReference type="ARBA" id="ARBA00022837"/>
    </source>
</evidence>
<reference evidence="4 5" key="1">
    <citation type="submission" date="2022-05" db="EMBL/GenBank/DDBJ databases">
        <authorList>
            <consortium name="Genoscope - CEA"/>
            <person name="William W."/>
        </authorList>
    </citation>
    <scope>NUCLEOTIDE SEQUENCE [LARGE SCALE GENOMIC DNA]</scope>
</reference>
<dbReference type="SUPFAM" id="SSF47473">
    <property type="entry name" value="EF-hand"/>
    <property type="match status" value="1"/>
</dbReference>
<dbReference type="Pfam" id="PF13499">
    <property type="entry name" value="EF-hand_7"/>
    <property type="match status" value="2"/>
</dbReference>
<feature type="domain" description="EF-hand" evidence="3">
    <location>
        <begin position="186"/>
        <end position="221"/>
    </location>
</feature>
<accession>A0ABN8LL67</accession>
<keyword evidence="1" id="KW-0677">Repeat</keyword>
<feature type="domain" description="EF-hand" evidence="3">
    <location>
        <begin position="1"/>
        <end position="34"/>
    </location>
</feature>
<gene>
    <name evidence="4" type="ORF">PEVE_00026540</name>
</gene>
<dbReference type="EMBL" id="CALNXI010000036">
    <property type="protein sequence ID" value="CAH3016155.1"/>
    <property type="molecule type" value="Genomic_DNA"/>
</dbReference>
<dbReference type="CDD" id="cd00051">
    <property type="entry name" value="EFh"/>
    <property type="match status" value="2"/>
</dbReference>
<dbReference type="InterPro" id="IPR050230">
    <property type="entry name" value="CALM/Myosin/TropC-like"/>
</dbReference>
<dbReference type="Proteomes" id="UP001159427">
    <property type="component" value="Unassembled WGS sequence"/>
</dbReference>
<evidence type="ECO:0000313" key="4">
    <source>
        <dbReference type="EMBL" id="CAH3016155.1"/>
    </source>
</evidence>
<name>A0ABN8LL67_9CNID</name>
<protein>
    <recommendedName>
        <fullName evidence="3">EF-hand domain-containing protein</fullName>
    </recommendedName>
</protein>
<evidence type="ECO:0000256" key="1">
    <source>
        <dbReference type="ARBA" id="ARBA00022737"/>
    </source>
</evidence>
<dbReference type="InterPro" id="IPR011992">
    <property type="entry name" value="EF-hand-dom_pair"/>
</dbReference>
<feature type="non-terminal residue" evidence="4">
    <location>
        <position position="1"/>
    </location>
</feature>
<sequence length="233" mass="26656">FAELREAFSLFDKDGSGTISNDELEVVMKSLGQNPTQSELKKMIQEVDVDGINYVFLMLNLKGKRKDDPRSDQKSGSLGFFFKERSDVSKKGLFFIYFHINDPQYQRYFGEKITRLRTVSSQSVIFPLGNGEVDFEEFLLMMKKQMMSRDADSEMLEAFKVFDRNGDGQISPGELRNVMTSLGEKLTEEELSEMMKEADLNGNGFIEFEEFVHMVSNISKNPEGPPQYLLATK</sequence>
<dbReference type="Gene3D" id="1.10.238.10">
    <property type="entry name" value="EF-hand"/>
    <property type="match status" value="2"/>
</dbReference>
<dbReference type="PANTHER" id="PTHR23048:SF0">
    <property type="entry name" value="CALMODULIN LIKE 3"/>
    <property type="match status" value="1"/>
</dbReference>
<keyword evidence="5" id="KW-1185">Reference proteome</keyword>
<dbReference type="PROSITE" id="PS00018">
    <property type="entry name" value="EF_HAND_1"/>
    <property type="match status" value="3"/>
</dbReference>
<organism evidence="4 5">
    <name type="scientific">Porites evermanni</name>
    <dbReference type="NCBI Taxonomy" id="104178"/>
    <lineage>
        <taxon>Eukaryota</taxon>
        <taxon>Metazoa</taxon>
        <taxon>Cnidaria</taxon>
        <taxon>Anthozoa</taxon>
        <taxon>Hexacorallia</taxon>
        <taxon>Scleractinia</taxon>
        <taxon>Fungiina</taxon>
        <taxon>Poritidae</taxon>
        <taxon>Porites</taxon>
    </lineage>
</organism>
<dbReference type="InterPro" id="IPR002048">
    <property type="entry name" value="EF_hand_dom"/>
</dbReference>
<feature type="domain" description="EF-hand" evidence="3">
    <location>
        <begin position="150"/>
        <end position="185"/>
    </location>
</feature>
<keyword evidence="2" id="KW-0106">Calcium</keyword>